<feature type="domain" description="HD/PDEase" evidence="15">
    <location>
        <begin position="219"/>
        <end position="347"/>
    </location>
</feature>
<dbReference type="InterPro" id="IPR005249">
    <property type="entry name" value="YqeK"/>
</dbReference>
<reference evidence="17" key="1">
    <citation type="submission" date="2019-08" db="EMBL/GenBank/DDBJ databases">
        <title>Complete Genome Sequence of the Polysaccharide-Degrading Rumen Bacterium Pseudobutyrivibrio xylanivorans MA3014.</title>
        <authorList>
            <person name="Palevich N."/>
            <person name="Maclean P.H."/>
            <person name="Kelly W.J."/>
            <person name="Leahy S.C."/>
            <person name="Rakonjac J."/>
            <person name="Attwood G.T."/>
        </authorList>
    </citation>
    <scope>NUCLEOTIDE SEQUENCE [LARGE SCALE GENOMIC DNA]</scope>
    <source>
        <strain evidence="17">MA3014</strain>
    </source>
</reference>
<dbReference type="NCBIfam" id="TIGR00125">
    <property type="entry name" value="cyt_tran_rel"/>
    <property type="match status" value="1"/>
</dbReference>
<dbReference type="InterPro" id="IPR014729">
    <property type="entry name" value="Rossmann-like_a/b/a_fold"/>
</dbReference>
<dbReference type="OrthoDB" id="5295945at2"/>
<evidence type="ECO:0000256" key="11">
    <source>
        <dbReference type="ARBA" id="ARBA00023027"/>
    </source>
</evidence>
<sequence>MRIGIYGGTFNPIHNTHIEIAKAALAQFQLDRVYFLVAGNPPHKDTAENIPDTCRLEMVSIAIQDEEKLFIDDREIYRAGKSYSYLTLTELKEEYPSDEFFFIMGSDSILYFDKWVNPETISKCATILVAPRLGDDEEAIRNTIHTFQETYEGEFKLIDYKANGIASSIIREDFYNNDDTRLSLKQSVADYIIEHNLYSAHNYNYSDILKLSEEMKVALKPGRYIHTLGVATTAYSMALKWNYPAYNAMVAGMLHDSAKCITDEKRISICEKNNIPISEIEYRFPHLLHGKVGAFYCKDKYNVFDEQIAHAIAVHTTGCPAMNLLDKIIFVADYIEPGRDKQPRLDILRYMAYTDLDKCVYMILEDSVEYLNSNPEMVDPTTIDTYNYYKKYMKERG</sequence>
<evidence type="ECO:0000256" key="4">
    <source>
        <dbReference type="ARBA" id="ARBA00022679"/>
    </source>
</evidence>
<comment type="catalytic activity">
    <reaction evidence="13">
        <text>P(1),P(4)-bis(5'-adenosyl) tetraphosphate + H2O = 2 ADP + 2 H(+)</text>
        <dbReference type="Rhea" id="RHEA:24252"/>
        <dbReference type="ChEBI" id="CHEBI:15377"/>
        <dbReference type="ChEBI" id="CHEBI:15378"/>
        <dbReference type="ChEBI" id="CHEBI:58141"/>
        <dbReference type="ChEBI" id="CHEBI:456216"/>
        <dbReference type="EC" id="3.6.1.41"/>
    </reaction>
</comment>
<comment type="catalytic activity">
    <reaction evidence="12 14">
        <text>nicotinate beta-D-ribonucleotide + ATP + H(+) = deamido-NAD(+) + diphosphate</text>
        <dbReference type="Rhea" id="RHEA:22860"/>
        <dbReference type="ChEBI" id="CHEBI:15378"/>
        <dbReference type="ChEBI" id="CHEBI:30616"/>
        <dbReference type="ChEBI" id="CHEBI:33019"/>
        <dbReference type="ChEBI" id="CHEBI:57502"/>
        <dbReference type="ChEBI" id="CHEBI:58437"/>
        <dbReference type="EC" id="2.7.7.18"/>
    </reaction>
</comment>
<dbReference type="KEGG" id="pxv:FXF36_12410"/>
<evidence type="ECO:0000256" key="9">
    <source>
        <dbReference type="ARBA" id="ARBA00022840"/>
    </source>
</evidence>
<evidence type="ECO:0000256" key="2">
    <source>
        <dbReference type="ARBA" id="ARBA00005019"/>
    </source>
</evidence>
<dbReference type="InterPro" id="IPR003607">
    <property type="entry name" value="HD/PDEase_dom"/>
</dbReference>
<evidence type="ECO:0000256" key="1">
    <source>
        <dbReference type="ARBA" id="ARBA00002324"/>
    </source>
</evidence>
<keyword evidence="5 14" id="KW-0548">Nucleotidyltransferase</keyword>
<dbReference type="GO" id="GO:0046872">
    <property type="term" value="F:metal ion binding"/>
    <property type="evidence" value="ECO:0007669"/>
    <property type="project" value="UniProtKB-KW"/>
</dbReference>
<keyword evidence="7 14" id="KW-0547">Nucleotide-binding</keyword>
<evidence type="ECO:0000256" key="7">
    <source>
        <dbReference type="ARBA" id="ARBA00022741"/>
    </source>
</evidence>
<dbReference type="SUPFAM" id="SSF109604">
    <property type="entry name" value="HD-domain/PDEase-like"/>
    <property type="match status" value="1"/>
</dbReference>
<dbReference type="GO" id="GO:0009435">
    <property type="term" value="P:NAD+ biosynthetic process"/>
    <property type="evidence" value="ECO:0007669"/>
    <property type="project" value="UniProtKB-UniRule"/>
</dbReference>
<dbReference type="InterPro" id="IPR005248">
    <property type="entry name" value="NadD/NMNAT"/>
</dbReference>
<evidence type="ECO:0000256" key="8">
    <source>
        <dbReference type="ARBA" id="ARBA00022801"/>
    </source>
</evidence>
<keyword evidence="9 14" id="KW-0067">ATP-binding</keyword>
<proteinExistence type="inferred from homology"/>
<dbReference type="EMBL" id="CP043028">
    <property type="protein sequence ID" value="QFJ55618.1"/>
    <property type="molecule type" value="Genomic_DNA"/>
</dbReference>
<evidence type="ECO:0000313" key="16">
    <source>
        <dbReference type="EMBL" id="QFJ55618.1"/>
    </source>
</evidence>
<keyword evidence="8" id="KW-0378">Hydrolase</keyword>
<keyword evidence="11 14" id="KW-0520">NAD</keyword>
<dbReference type="InterPro" id="IPR006674">
    <property type="entry name" value="HD_domain"/>
</dbReference>
<dbReference type="CDD" id="cd00077">
    <property type="entry name" value="HDc"/>
    <property type="match status" value="1"/>
</dbReference>
<dbReference type="UniPathway" id="UPA00253">
    <property type="reaction ID" value="UER00332"/>
</dbReference>
<dbReference type="Gene3D" id="3.40.50.620">
    <property type="entry name" value="HUPs"/>
    <property type="match status" value="1"/>
</dbReference>
<dbReference type="Proteomes" id="UP000327030">
    <property type="component" value="Chromosome 1"/>
</dbReference>
<dbReference type="GO" id="GO:0008803">
    <property type="term" value="F:bis(5'-nucleosyl)-tetraphosphatase (symmetrical) activity"/>
    <property type="evidence" value="ECO:0007669"/>
    <property type="project" value="UniProtKB-EC"/>
</dbReference>
<dbReference type="NCBIfam" id="TIGR00488">
    <property type="entry name" value="bis(5'-nucleosyl)-tetraphosphatase (symmetrical) YqeK"/>
    <property type="match status" value="1"/>
</dbReference>
<name>A0A5P6VTJ0_PSEXY</name>
<dbReference type="GO" id="GO:0004515">
    <property type="term" value="F:nicotinate-nucleotide adenylyltransferase activity"/>
    <property type="evidence" value="ECO:0007669"/>
    <property type="project" value="UniProtKB-UniRule"/>
</dbReference>
<comment type="similarity">
    <text evidence="14">Belongs to the NadD family.</text>
</comment>
<evidence type="ECO:0000259" key="15">
    <source>
        <dbReference type="SMART" id="SM00471"/>
    </source>
</evidence>
<protein>
    <recommendedName>
        <fullName evidence="14">Probable nicotinate-nucleotide adenylyltransferase</fullName>
        <ecNumber evidence="14">2.7.7.18</ecNumber>
    </recommendedName>
    <alternativeName>
        <fullName evidence="14">Deamido-NAD(+) diphosphorylase</fullName>
    </alternativeName>
    <alternativeName>
        <fullName evidence="14">Deamido-NAD(+) pyrophosphorylase</fullName>
    </alternativeName>
    <alternativeName>
        <fullName evidence="14">Nicotinate mononucleotide adenylyltransferase</fullName>
        <shortName evidence="14">NaMN adenylyltransferase</shortName>
    </alternativeName>
</protein>
<evidence type="ECO:0000256" key="13">
    <source>
        <dbReference type="ARBA" id="ARBA00049417"/>
    </source>
</evidence>
<dbReference type="Gene3D" id="1.10.3210.10">
    <property type="entry name" value="Hypothetical protein af1432"/>
    <property type="match status" value="1"/>
</dbReference>
<dbReference type="InterPro" id="IPR004821">
    <property type="entry name" value="Cyt_trans-like"/>
</dbReference>
<evidence type="ECO:0000256" key="5">
    <source>
        <dbReference type="ARBA" id="ARBA00022695"/>
    </source>
</evidence>
<keyword evidence="10" id="KW-0408">Iron</keyword>
<dbReference type="NCBIfam" id="TIGR00482">
    <property type="entry name" value="nicotinate (nicotinamide) nucleotide adenylyltransferase"/>
    <property type="match status" value="1"/>
</dbReference>
<gene>
    <name evidence="14 16" type="primary">nadD</name>
    <name evidence="16" type="ORF">FXF36_12410</name>
</gene>
<dbReference type="Pfam" id="PF01966">
    <property type="entry name" value="HD"/>
    <property type="match status" value="1"/>
</dbReference>
<organism evidence="16 17">
    <name type="scientific">Pseudobutyrivibrio xylanivorans</name>
    <dbReference type="NCBI Taxonomy" id="185007"/>
    <lineage>
        <taxon>Bacteria</taxon>
        <taxon>Bacillati</taxon>
        <taxon>Bacillota</taxon>
        <taxon>Clostridia</taxon>
        <taxon>Lachnospirales</taxon>
        <taxon>Lachnospiraceae</taxon>
        <taxon>Pseudobutyrivibrio</taxon>
    </lineage>
</organism>
<evidence type="ECO:0000256" key="10">
    <source>
        <dbReference type="ARBA" id="ARBA00023004"/>
    </source>
</evidence>
<accession>A0A5P6VTJ0</accession>
<keyword evidence="3 14" id="KW-0662">Pyridine nucleotide biosynthesis</keyword>
<dbReference type="PANTHER" id="PTHR39321">
    <property type="entry name" value="NICOTINATE-NUCLEOTIDE ADENYLYLTRANSFERASE-RELATED"/>
    <property type="match status" value="1"/>
</dbReference>
<dbReference type="EC" id="2.7.7.18" evidence="14"/>
<evidence type="ECO:0000256" key="12">
    <source>
        <dbReference type="ARBA" id="ARBA00048721"/>
    </source>
</evidence>
<dbReference type="RefSeq" id="WP_151624557.1">
    <property type="nucleotide sequence ID" value="NZ_CP043028.1"/>
</dbReference>
<keyword evidence="4 14" id="KW-0808">Transferase</keyword>
<evidence type="ECO:0000256" key="6">
    <source>
        <dbReference type="ARBA" id="ARBA00022723"/>
    </source>
</evidence>
<comment type="pathway">
    <text evidence="2 14">Cofactor biosynthesis; NAD(+) biosynthesis; deamido-NAD(+) from nicotinate D-ribonucleotide: step 1/1.</text>
</comment>
<dbReference type="GO" id="GO:0005524">
    <property type="term" value="F:ATP binding"/>
    <property type="evidence" value="ECO:0007669"/>
    <property type="project" value="UniProtKB-KW"/>
</dbReference>
<comment type="function">
    <text evidence="1 14">Catalyzes the reversible adenylation of nicotinate mononucleotide (NaMN) to nicotinic acid adenine dinucleotide (NaAD).</text>
</comment>
<dbReference type="SUPFAM" id="SSF52374">
    <property type="entry name" value="Nucleotidylyl transferase"/>
    <property type="match status" value="1"/>
</dbReference>
<keyword evidence="6" id="KW-0479">Metal-binding</keyword>
<evidence type="ECO:0000256" key="3">
    <source>
        <dbReference type="ARBA" id="ARBA00022642"/>
    </source>
</evidence>
<evidence type="ECO:0000313" key="17">
    <source>
        <dbReference type="Proteomes" id="UP000327030"/>
    </source>
</evidence>
<evidence type="ECO:0000256" key="14">
    <source>
        <dbReference type="HAMAP-Rule" id="MF_00244"/>
    </source>
</evidence>
<dbReference type="PANTHER" id="PTHR39321:SF3">
    <property type="entry name" value="PHOSPHOPANTETHEINE ADENYLYLTRANSFERASE"/>
    <property type="match status" value="1"/>
</dbReference>
<dbReference type="CDD" id="cd02165">
    <property type="entry name" value="NMNAT"/>
    <property type="match status" value="1"/>
</dbReference>
<dbReference type="SMART" id="SM00471">
    <property type="entry name" value="HDc"/>
    <property type="match status" value="1"/>
</dbReference>
<dbReference type="AlphaFoldDB" id="A0A5P6VTJ0"/>
<dbReference type="HAMAP" id="MF_00244">
    <property type="entry name" value="NaMN_adenylyltr"/>
    <property type="match status" value="1"/>
</dbReference>
<dbReference type="Pfam" id="PF01467">
    <property type="entry name" value="CTP_transf_like"/>
    <property type="match status" value="1"/>
</dbReference>